<dbReference type="InterPro" id="IPR036514">
    <property type="entry name" value="SGNH_hydro_sf"/>
</dbReference>
<protein>
    <submittedName>
        <fullName evidence="3 4">Uncharacterized protein</fullName>
    </submittedName>
</protein>
<name>A0A0C4E2M6_MAGP6</name>
<proteinExistence type="inferred from homology"/>
<dbReference type="EMBL" id="GL876970">
    <property type="protein sequence ID" value="KLU87672.1"/>
    <property type="molecule type" value="Genomic_DNA"/>
</dbReference>
<evidence type="ECO:0000313" key="4">
    <source>
        <dbReference type="EnsemblFungi" id="MAPG_06666T0"/>
    </source>
</evidence>
<dbReference type="EMBL" id="ADBL01001612">
    <property type="status" value="NOT_ANNOTATED_CDS"/>
    <property type="molecule type" value="Genomic_DNA"/>
</dbReference>
<keyword evidence="2" id="KW-0378">Hydrolase</keyword>
<dbReference type="Gene3D" id="3.40.50.1110">
    <property type="entry name" value="SGNH hydrolase"/>
    <property type="match status" value="1"/>
</dbReference>
<reference evidence="3" key="3">
    <citation type="submission" date="2011-03" db="EMBL/GenBank/DDBJ databases">
        <title>Annotation of Magnaporthe poae ATCC 64411.</title>
        <authorList>
            <person name="Ma L.-J."/>
            <person name="Dead R."/>
            <person name="Young S.K."/>
            <person name="Zeng Q."/>
            <person name="Gargeya S."/>
            <person name="Fitzgerald M."/>
            <person name="Haas B."/>
            <person name="Abouelleil A."/>
            <person name="Alvarado L."/>
            <person name="Arachchi H.M."/>
            <person name="Berlin A."/>
            <person name="Brown A."/>
            <person name="Chapman S.B."/>
            <person name="Chen Z."/>
            <person name="Dunbar C."/>
            <person name="Freedman E."/>
            <person name="Gearin G."/>
            <person name="Gellesch M."/>
            <person name="Goldberg J."/>
            <person name="Griggs A."/>
            <person name="Gujja S."/>
            <person name="Heiman D."/>
            <person name="Howarth C."/>
            <person name="Larson L."/>
            <person name="Lui A."/>
            <person name="MacDonald P.J.P."/>
            <person name="Mehta T."/>
            <person name="Montmayeur A."/>
            <person name="Murphy C."/>
            <person name="Neiman D."/>
            <person name="Pearson M."/>
            <person name="Priest M."/>
            <person name="Roberts A."/>
            <person name="Saif S."/>
            <person name="Shea T."/>
            <person name="Shenoy N."/>
            <person name="Sisk P."/>
            <person name="Stolte C."/>
            <person name="Sykes S."/>
            <person name="Yandava C."/>
            <person name="Wortman J."/>
            <person name="Nusbaum C."/>
            <person name="Birren B."/>
        </authorList>
    </citation>
    <scope>NUCLEOTIDE SEQUENCE</scope>
    <source>
        <strain evidence="3">ATCC 64411</strain>
    </source>
</reference>
<dbReference type="InterPro" id="IPR037459">
    <property type="entry name" value="RhgT-like"/>
</dbReference>
<keyword evidence="5" id="KW-1185">Reference proteome</keyword>
<accession>A0A0C4E2M6</accession>
<dbReference type="EnsemblFungi" id="MAPG_06666T0">
    <property type="protein sequence ID" value="MAPG_06666T0"/>
    <property type="gene ID" value="MAPG_06666"/>
</dbReference>
<evidence type="ECO:0000256" key="2">
    <source>
        <dbReference type="ARBA" id="ARBA00022801"/>
    </source>
</evidence>
<dbReference type="PANTHER" id="PTHR43695">
    <property type="entry name" value="PUTATIVE (AFU_ORTHOLOGUE AFUA_2G17250)-RELATED"/>
    <property type="match status" value="1"/>
</dbReference>
<dbReference type="STRING" id="644358.A0A0C4E2M6"/>
<dbReference type="SUPFAM" id="SSF52266">
    <property type="entry name" value="SGNH hydrolase"/>
    <property type="match status" value="1"/>
</dbReference>
<reference evidence="3" key="2">
    <citation type="submission" date="2010-05" db="EMBL/GenBank/DDBJ databases">
        <title>The Genome Sequence of Magnaporthe poae strain ATCC 64411.</title>
        <authorList>
            <consortium name="The Broad Institute Genome Sequencing Platform"/>
            <consortium name="Broad Institute Genome Sequencing Center for Infectious Disease"/>
            <person name="Ma L.-J."/>
            <person name="Dead R."/>
            <person name="Young S."/>
            <person name="Zeng Q."/>
            <person name="Koehrsen M."/>
            <person name="Alvarado L."/>
            <person name="Berlin A."/>
            <person name="Chapman S.B."/>
            <person name="Chen Z."/>
            <person name="Freedman E."/>
            <person name="Gellesch M."/>
            <person name="Goldberg J."/>
            <person name="Griggs A."/>
            <person name="Gujja S."/>
            <person name="Heilman E.R."/>
            <person name="Heiman D."/>
            <person name="Hepburn T."/>
            <person name="Howarth C."/>
            <person name="Jen D."/>
            <person name="Larson L."/>
            <person name="Mehta T."/>
            <person name="Neiman D."/>
            <person name="Pearson M."/>
            <person name="Roberts A."/>
            <person name="Saif S."/>
            <person name="Shea T."/>
            <person name="Shenoy N."/>
            <person name="Sisk P."/>
            <person name="Stolte C."/>
            <person name="Sykes S."/>
            <person name="Walk T."/>
            <person name="White J."/>
            <person name="Yandava C."/>
            <person name="Haas B."/>
            <person name="Nusbaum C."/>
            <person name="Birren B."/>
        </authorList>
    </citation>
    <scope>NUCLEOTIDE SEQUENCE</scope>
    <source>
        <strain evidence="3">ATCC 64411</strain>
    </source>
</reference>
<dbReference type="OrthoDB" id="2141316at2759"/>
<organism evidence="4 5">
    <name type="scientific">Magnaporthiopsis poae (strain ATCC 64411 / 73-15)</name>
    <name type="common">Kentucky bluegrass fungus</name>
    <name type="synonym">Magnaporthe poae</name>
    <dbReference type="NCBI Taxonomy" id="644358"/>
    <lineage>
        <taxon>Eukaryota</taxon>
        <taxon>Fungi</taxon>
        <taxon>Dikarya</taxon>
        <taxon>Ascomycota</taxon>
        <taxon>Pezizomycotina</taxon>
        <taxon>Sordariomycetes</taxon>
        <taxon>Sordariomycetidae</taxon>
        <taxon>Magnaporthales</taxon>
        <taxon>Magnaporthaceae</taxon>
        <taxon>Magnaporthiopsis</taxon>
    </lineage>
</organism>
<evidence type="ECO:0000313" key="5">
    <source>
        <dbReference type="Proteomes" id="UP000011715"/>
    </source>
</evidence>
<sequence length="139" mass="14568">MIKAGANVILSPPTPNNPWESGKFAWGPGRYDDYAMHAVSELGGAGAGVWFVPHGQLAAQAMRNLGRQKVNAGFPNDHTHTSPFLADVMAKSFVLGLRCGASPLGKDVVNSTESLTGSFLGPCVTVNSSVPVMAAMREV</sequence>
<dbReference type="GO" id="GO:0016787">
    <property type="term" value="F:hydrolase activity"/>
    <property type="evidence" value="ECO:0007669"/>
    <property type="project" value="UniProtKB-KW"/>
</dbReference>
<reference evidence="4" key="5">
    <citation type="submission" date="2015-06" db="UniProtKB">
        <authorList>
            <consortium name="EnsemblFungi"/>
        </authorList>
    </citation>
    <scope>IDENTIFICATION</scope>
    <source>
        <strain evidence="4">ATCC 64411</strain>
    </source>
</reference>
<dbReference type="AlphaFoldDB" id="A0A0C4E2M6"/>
<reference evidence="5" key="1">
    <citation type="submission" date="2010-05" db="EMBL/GenBank/DDBJ databases">
        <title>The genome sequence of Magnaporthe poae strain ATCC 64411.</title>
        <authorList>
            <person name="Ma L.-J."/>
            <person name="Dead R."/>
            <person name="Young S."/>
            <person name="Zeng Q."/>
            <person name="Koehrsen M."/>
            <person name="Alvarado L."/>
            <person name="Berlin A."/>
            <person name="Chapman S.B."/>
            <person name="Chen Z."/>
            <person name="Freedman E."/>
            <person name="Gellesch M."/>
            <person name="Goldberg J."/>
            <person name="Griggs A."/>
            <person name="Gujja S."/>
            <person name="Heilman E.R."/>
            <person name="Heiman D."/>
            <person name="Hepburn T."/>
            <person name="Howarth C."/>
            <person name="Jen D."/>
            <person name="Larson L."/>
            <person name="Mehta T."/>
            <person name="Neiman D."/>
            <person name="Pearson M."/>
            <person name="Roberts A."/>
            <person name="Saif S."/>
            <person name="Shea T."/>
            <person name="Shenoy N."/>
            <person name="Sisk P."/>
            <person name="Stolte C."/>
            <person name="Sykes S."/>
            <person name="Walk T."/>
            <person name="White J."/>
            <person name="Yandava C."/>
            <person name="Haas B."/>
            <person name="Nusbaum C."/>
            <person name="Birren B."/>
        </authorList>
    </citation>
    <scope>NUCLEOTIDE SEQUENCE [LARGE SCALE GENOMIC DNA]</scope>
    <source>
        <strain evidence="5">ATCC 64411 / 73-15</strain>
    </source>
</reference>
<comment type="similarity">
    <text evidence="1">Belongs to the 'GDSL' lipolytic enzyme family.</text>
</comment>
<evidence type="ECO:0000313" key="3">
    <source>
        <dbReference type="EMBL" id="KLU87672.1"/>
    </source>
</evidence>
<evidence type="ECO:0000256" key="1">
    <source>
        <dbReference type="ARBA" id="ARBA00008668"/>
    </source>
</evidence>
<dbReference type="VEuPathDB" id="FungiDB:MAPG_06666"/>
<dbReference type="Proteomes" id="UP000011715">
    <property type="component" value="Unassembled WGS sequence"/>
</dbReference>
<gene>
    <name evidence="3" type="ORF">MAPG_06666</name>
</gene>
<dbReference type="eggNOG" id="ENOG502RY37">
    <property type="taxonomic scope" value="Eukaryota"/>
</dbReference>
<reference evidence="4" key="4">
    <citation type="journal article" date="2015" name="G3 (Bethesda)">
        <title>Genome sequences of three phytopathogenic species of the Magnaporthaceae family of fungi.</title>
        <authorList>
            <person name="Okagaki L.H."/>
            <person name="Nunes C.C."/>
            <person name="Sailsbery J."/>
            <person name="Clay B."/>
            <person name="Brown D."/>
            <person name="John T."/>
            <person name="Oh Y."/>
            <person name="Young N."/>
            <person name="Fitzgerald M."/>
            <person name="Haas B.J."/>
            <person name="Zeng Q."/>
            <person name="Young S."/>
            <person name="Adiconis X."/>
            <person name="Fan L."/>
            <person name="Levin J.Z."/>
            <person name="Mitchell T.K."/>
            <person name="Okubara P.A."/>
            <person name="Farman M.L."/>
            <person name="Kohn L.M."/>
            <person name="Birren B."/>
            <person name="Ma L.-J."/>
            <person name="Dean R.A."/>
        </authorList>
    </citation>
    <scope>NUCLEOTIDE SEQUENCE</scope>
    <source>
        <strain evidence="4">ATCC 64411 / 73-15</strain>
    </source>
</reference>
<dbReference type="PANTHER" id="PTHR43695:SF1">
    <property type="entry name" value="RHAMNOGALACTURONAN ACETYLESTERASE"/>
    <property type="match status" value="1"/>
</dbReference>